<dbReference type="OrthoDB" id="2309723at2759"/>
<dbReference type="GO" id="GO:0008270">
    <property type="term" value="F:zinc ion binding"/>
    <property type="evidence" value="ECO:0007669"/>
    <property type="project" value="InterPro"/>
</dbReference>
<evidence type="ECO:0000256" key="1">
    <source>
        <dbReference type="ARBA" id="ARBA00004123"/>
    </source>
</evidence>
<dbReference type="InterPro" id="IPR036864">
    <property type="entry name" value="Zn2-C6_fun-type_DNA-bd_sf"/>
</dbReference>
<keyword evidence="5" id="KW-0539">Nucleus</keyword>
<dbReference type="Proteomes" id="UP000799118">
    <property type="component" value="Unassembled WGS sequence"/>
</dbReference>
<dbReference type="PANTHER" id="PTHR47338:SF29">
    <property type="entry name" value="ZN(2)-C6 FUNGAL-TYPE DOMAIN-CONTAINING PROTEIN"/>
    <property type="match status" value="1"/>
</dbReference>
<evidence type="ECO:0000256" key="3">
    <source>
        <dbReference type="ARBA" id="ARBA00023015"/>
    </source>
</evidence>
<dbReference type="CDD" id="cd00067">
    <property type="entry name" value="GAL4"/>
    <property type="match status" value="1"/>
</dbReference>
<dbReference type="InterPro" id="IPR050815">
    <property type="entry name" value="TF_fung"/>
</dbReference>
<dbReference type="GO" id="GO:0005634">
    <property type="term" value="C:nucleus"/>
    <property type="evidence" value="ECO:0007669"/>
    <property type="project" value="UniProtKB-SubCell"/>
</dbReference>
<evidence type="ECO:0000259" key="7">
    <source>
        <dbReference type="PROSITE" id="PS50048"/>
    </source>
</evidence>
<feature type="domain" description="Zn(2)-C6 fungal-type" evidence="7">
    <location>
        <begin position="17"/>
        <end position="49"/>
    </location>
</feature>
<dbReference type="InterPro" id="IPR007219">
    <property type="entry name" value="XnlR_reg_dom"/>
</dbReference>
<dbReference type="PROSITE" id="PS50048">
    <property type="entry name" value="ZN2_CY6_FUNGAL_2"/>
    <property type="match status" value="1"/>
</dbReference>
<sequence>MYSKRISQAPPIGRGGACNNCKRRKMRCDGMRPICGSCSKVASLGDCEYGEGGRTYADRLQEQITALETRLEELQNPNSTPKVLALHDPYAPRSSHMNRPASRASGSSQRMSTSEGRTQLAQEQALMEAFRPHALQLGFFLDAGKIIYAFSSPDSDPRQRPTSALSAAMVLLGAYFSQNPNILILKDMYLSKAVQAASLGLSESHPQKILHTLQANVLIAHYFFLQGRNLEGRWHLNNAVSLILSARMHRIRSSQVQDTQFITACSTTTLPPARTVAEEGERMNAMWTVLALNCLWSAVEGIPAFIAYATEHGRVDTPWPLDPNSYTDTTFPPHLRNSHTLQKFLADIPDEAHSLLALYVKATVLFEQTTMFWKRYSNPTSRTPFEMQGSHSTFQNLLSIITRLLAEVPPIESGASADTKKRLFVIHTILRATMIRLYCTFGRDDSSCRPIFLDMAEGMMKCLAMVDMESTAFFDPIMAVVWGGPASVFIQSIQTANNANETQNSIRLLNQIMEMMARYSANNVLMQTQLAEIQAKYAAATRR</sequence>
<keyword evidence="4" id="KW-0804">Transcription</keyword>
<evidence type="ECO:0000256" key="6">
    <source>
        <dbReference type="SAM" id="MobiDB-lite"/>
    </source>
</evidence>
<dbReference type="PROSITE" id="PS00463">
    <property type="entry name" value="ZN2_CY6_FUNGAL_1"/>
    <property type="match status" value="1"/>
</dbReference>
<dbReference type="CDD" id="cd12148">
    <property type="entry name" value="fungal_TF_MHR"/>
    <property type="match status" value="1"/>
</dbReference>
<dbReference type="InterPro" id="IPR001138">
    <property type="entry name" value="Zn2Cys6_DnaBD"/>
</dbReference>
<comment type="subcellular location">
    <subcellularLocation>
        <location evidence="1">Nucleus</location>
    </subcellularLocation>
</comment>
<dbReference type="Pfam" id="PF04082">
    <property type="entry name" value="Fungal_trans"/>
    <property type="match status" value="1"/>
</dbReference>
<dbReference type="AlphaFoldDB" id="A0A6A4IAN1"/>
<dbReference type="GO" id="GO:0006351">
    <property type="term" value="P:DNA-templated transcription"/>
    <property type="evidence" value="ECO:0007669"/>
    <property type="project" value="InterPro"/>
</dbReference>
<evidence type="ECO:0000313" key="8">
    <source>
        <dbReference type="EMBL" id="KAE9407681.1"/>
    </source>
</evidence>
<dbReference type="SUPFAM" id="SSF57701">
    <property type="entry name" value="Zn2/Cys6 DNA-binding domain"/>
    <property type="match status" value="1"/>
</dbReference>
<dbReference type="GO" id="GO:0003677">
    <property type="term" value="F:DNA binding"/>
    <property type="evidence" value="ECO:0007669"/>
    <property type="project" value="InterPro"/>
</dbReference>
<accession>A0A6A4IAN1</accession>
<protein>
    <recommendedName>
        <fullName evidence="7">Zn(2)-C6 fungal-type domain-containing protein</fullName>
    </recommendedName>
</protein>
<feature type="region of interest" description="Disordered" evidence="6">
    <location>
        <begin position="77"/>
        <end position="116"/>
    </location>
</feature>
<dbReference type="GO" id="GO:0000981">
    <property type="term" value="F:DNA-binding transcription factor activity, RNA polymerase II-specific"/>
    <property type="evidence" value="ECO:0007669"/>
    <property type="project" value="InterPro"/>
</dbReference>
<name>A0A6A4IAN1_9AGAR</name>
<dbReference type="EMBL" id="ML769394">
    <property type="protein sequence ID" value="KAE9407681.1"/>
    <property type="molecule type" value="Genomic_DNA"/>
</dbReference>
<organism evidence="8 9">
    <name type="scientific">Gymnopus androsaceus JB14</name>
    <dbReference type="NCBI Taxonomy" id="1447944"/>
    <lineage>
        <taxon>Eukaryota</taxon>
        <taxon>Fungi</taxon>
        <taxon>Dikarya</taxon>
        <taxon>Basidiomycota</taxon>
        <taxon>Agaricomycotina</taxon>
        <taxon>Agaricomycetes</taxon>
        <taxon>Agaricomycetidae</taxon>
        <taxon>Agaricales</taxon>
        <taxon>Marasmiineae</taxon>
        <taxon>Omphalotaceae</taxon>
        <taxon>Gymnopus</taxon>
    </lineage>
</organism>
<keyword evidence="2" id="KW-0479">Metal-binding</keyword>
<keyword evidence="3" id="KW-0805">Transcription regulation</keyword>
<evidence type="ECO:0000256" key="4">
    <source>
        <dbReference type="ARBA" id="ARBA00023163"/>
    </source>
</evidence>
<evidence type="ECO:0000256" key="5">
    <source>
        <dbReference type="ARBA" id="ARBA00023242"/>
    </source>
</evidence>
<proteinExistence type="predicted"/>
<evidence type="ECO:0000256" key="2">
    <source>
        <dbReference type="ARBA" id="ARBA00022723"/>
    </source>
</evidence>
<reference evidence="8" key="1">
    <citation type="journal article" date="2019" name="Environ. Microbiol.">
        <title>Fungal ecological strategies reflected in gene transcription - a case study of two litter decomposers.</title>
        <authorList>
            <person name="Barbi F."/>
            <person name="Kohler A."/>
            <person name="Barry K."/>
            <person name="Baskaran P."/>
            <person name="Daum C."/>
            <person name="Fauchery L."/>
            <person name="Ihrmark K."/>
            <person name="Kuo A."/>
            <person name="LaButti K."/>
            <person name="Lipzen A."/>
            <person name="Morin E."/>
            <person name="Grigoriev I.V."/>
            <person name="Henrissat B."/>
            <person name="Lindahl B."/>
            <person name="Martin F."/>
        </authorList>
    </citation>
    <scope>NUCLEOTIDE SEQUENCE</scope>
    <source>
        <strain evidence="8">JB14</strain>
    </source>
</reference>
<dbReference type="PANTHER" id="PTHR47338">
    <property type="entry name" value="ZN(II)2CYS6 TRANSCRIPTION FACTOR (EUROFUNG)-RELATED"/>
    <property type="match status" value="1"/>
</dbReference>
<feature type="compositionally biased region" description="Polar residues" evidence="6">
    <location>
        <begin position="104"/>
        <end position="116"/>
    </location>
</feature>
<dbReference type="Pfam" id="PF00172">
    <property type="entry name" value="Zn_clus"/>
    <property type="match status" value="1"/>
</dbReference>
<keyword evidence="9" id="KW-1185">Reference proteome</keyword>
<dbReference type="SMART" id="SM00066">
    <property type="entry name" value="GAL4"/>
    <property type="match status" value="1"/>
</dbReference>
<dbReference type="Gene3D" id="4.10.240.10">
    <property type="entry name" value="Zn(2)-C6 fungal-type DNA-binding domain"/>
    <property type="match status" value="1"/>
</dbReference>
<gene>
    <name evidence="8" type="ORF">BT96DRAFT_986332</name>
</gene>
<evidence type="ECO:0000313" key="9">
    <source>
        <dbReference type="Proteomes" id="UP000799118"/>
    </source>
</evidence>